<evidence type="ECO:0000256" key="3">
    <source>
        <dbReference type="ARBA" id="ARBA00005179"/>
    </source>
</evidence>
<keyword evidence="11" id="KW-1185">Reference proteome</keyword>
<comment type="subcellular location">
    <subcellularLocation>
        <location evidence="2">Membrane</location>
        <topology evidence="2">Multi-pass membrane protein</topology>
    </subcellularLocation>
</comment>
<feature type="transmembrane region" description="Helical" evidence="9">
    <location>
        <begin position="126"/>
        <end position="150"/>
    </location>
</feature>
<dbReference type="OrthoDB" id="18170at2759"/>
<keyword evidence="7 9" id="KW-1133">Transmembrane helix</keyword>
<dbReference type="EMBL" id="KV441552">
    <property type="protein sequence ID" value="OAG05648.1"/>
    <property type="molecule type" value="Genomic_DNA"/>
</dbReference>
<dbReference type="Pfam" id="PF01040">
    <property type="entry name" value="UbiA"/>
    <property type="match status" value="1"/>
</dbReference>
<protein>
    <recommendedName>
        <fullName evidence="12">UbiA prenyltransferase</fullName>
    </recommendedName>
</protein>
<evidence type="ECO:0000256" key="9">
    <source>
        <dbReference type="SAM" id="Phobius"/>
    </source>
</evidence>
<dbReference type="Gene3D" id="1.10.357.140">
    <property type="entry name" value="UbiA prenyltransferase"/>
    <property type="match status" value="1"/>
</dbReference>
<evidence type="ECO:0000256" key="5">
    <source>
        <dbReference type="ARBA" id="ARBA00022679"/>
    </source>
</evidence>
<evidence type="ECO:0000256" key="2">
    <source>
        <dbReference type="ARBA" id="ARBA00004141"/>
    </source>
</evidence>
<sequence length="151" mass="16417">MTQALLAASCFSLFPHAYSATYVILDIVVTAYYPFSKRHSNYPQFVLGFCIAYGVVVGALSTGIVPITAWGGLFSVDPQLLSLFLAILFWTVIFDTVYAHLDVHIDALMGVGSTAMRFRHCARRFLATQLFCMICALVVLGVAGDFGAAYG</sequence>
<dbReference type="Proteomes" id="UP000077069">
    <property type="component" value="Unassembled WGS sequence"/>
</dbReference>
<dbReference type="InterPro" id="IPR000537">
    <property type="entry name" value="UbiA_prenyltransferase"/>
</dbReference>
<accession>A0A177CFR1</accession>
<reference evidence="10 11" key="1">
    <citation type="submission" date="2016-05" db="EMBL/GenBank/DDBJ databases">
        <title>Comparative analysis of secretome profiles of manganese(II)-oxidizing ascomycete fungi.</title>
        <authorList>
            <consortium name="DOE Joint Genome Institute"/>
            <person name="Zeiner C.A."/>
            <person name="Purvine S.O."/>
            <person name="Zink E.M."/>
            <person name="Wu S."/>
            <person name="Pasa-Tolic L."/>
            <person name="Chaput D.L."/>
            <person name="Haridas S."/>
            <person name="Grigoriev I.V."/>
            <person name="Santelli C.M."/>
            <person name="Hansel C.M."/>
        </authorList>
    </citation>
    <scope>NUCLEOTIDE SEQUENCE [LARGE SCALE GENOMIC DNA]</scope>
    <source>
        <strain evidence="10 11">AP3s5-JAC2a</strain>
    </source>
</reference>
<keyword evidence="5" id="KW-0808">Transferase</keyword>
<feature type="transmembrane region" description="Helical" evidence="9">
    <location>
        <begin position="80"/>
        <end position="101"/>
    </location>
</feature>
<evidence type="ECO:0000313" key="11">
    <source>
        <dbReference type="Proteomes" id="UP000077069"/>
    </source>
</evidence>
<dbReference type="InterPro" id="IPR044878">
    <property type="entry name" value="UbiA_sf"/>
</dbReference>
<dbReference type="Gene3D" id="1.20.120.1780">
    <property type="entry name" value="UbiA prenyltransferase"/>
    <property type="match status" value="1"/>
</dbReference>
<feature type="transmembrane region" description="Helical" evidence="9">
    <location>
        <begin position="43"/>
        <end position="68"/>
    </location>
</feature>
<dbReference type="GeneID" id="28767624"/>
<dbReference type="InterPro" id="IPR039653">
    <property type="entry name" value="Prenyltransferase"/>
</dbReference>
<dbReference type="STRING" id="1460663.A0A177CFR1"/>
<dbReference type="RefSeq" id="XP_018036013.1">
    <property type="nucleotide sequence ID" value="XM_018184138.1"/>
</dbReference>
<dbReference type="PANTHER" id="PTHR11048:SF28">
    <property type="entry name" value="4-HYDROXYBENZOATE POLYPRENYLTRANSFERASE, MITOCHONDRIAL"/>
    <property type="match status" value="1"/>
</dbReference>
<evidence type="ECO:0000256" key="1">
    <source>
        <dbReference type="ARBA" id="ARBA00001946"/>
    </source>
</evidence>
<gene>
    <name evidence="10" type="ORF">CC84DRAFT_1244080</name>
</gene>
<name>A0A177CFR1_9PLEO</name>
<evidence type="ECO:0000313" key="10">
    <source>
        <dbReference type="EMBL" id="OAG05648.1"/>
    </source>
</evidence>
<dbReference type="InParanoid" id="A0A177CFR1"/>
<comment type="pathway">
    <text evidence="3">Secondary metabolite biosynthesis.</text>
</comment>
<organism evidence="10 11">
    <name type="scientific">Paraphaeosphaeria sporulosa</name>
    <dbReference type="NCBI Taxonomy" id="1460663"/>
    <lineage>
        <taxon>Eukaryota</taxon>
        <taxon>Fungi</taxon>
        <taxon>Dikarya</taxon>
        <taxon>Ascomycota</taxon>
        <taxon>Pezizomycotina</taxon>
        <taxon>Dothideomycetes</taxon>
        <taxon>Pleosporomycetidae</taxon>
        <taxon>Pleosporales</taxon>
        <taxon>Massarineae</taxon>
        <taxon>Didymosphaeriaceae</taxon>
        <taxon>Paraphaeosphaeria</taxon>
    </lineage>
</organism>
<dbReference type="AlphaFoldDB" id="A0A177CFR1"/>
<evidence type="ECO:0008006" key="12">
    <source>
        <dbReference type="Google" id="ProtNLM"/>
    </source>
</evidence>
<keyword evidence="6 9" id="KW-0812">Transmembrane</keyword>
<evidence type="ECO:0000256" key="4">
    <source>
        <dbReference type="ARBA" id="ARBA00005985"/>
    </source>
</evidence>
<evidence type="ECO:0000256" key="6">
    <source>
        <dbReference type="ARBA" id="ARBA00022692"/>
    </source>
</evidence>
<dbReference type="GO" id="GO:0005743">
    <property type="term" value="C:mitochondrial inner membrane"/>
    <property type="evidence" value="ECO:0007669"/>
    <property type="project" value="TreeGrafter"/>
</dbReference>
<evidence type="ECO:0000256" key="8">
    <source>
        <dbReference type="ARBA" id="ARBA00023136"/>
    </source>
</evidence>
<dbReference type="GO" id="GO:0006744">
    <property type="term" value="P:ubiquinone biosynthetic process"/>
    <property type="evidence" value="ECO:0007669"/>
    <property type="project" value="TreeGrafter"/>
</dbReference>
<comment type="similarity">
    <text evidence="4">Belongs to the UbiA prenyltransferase family.</text>
</comment>
<keyword evidence="8 9" id="KW-0472">Membrane</keyword>
<dbReference type="PANTHER" id="PTHR11048">
    <property type="entry name" value="PRENYLTRANSFERASES"/>
    <property type="match status" value="1"/>
</dbReference>
<evidence type="ECO:0000256" key="7">
    <source>
        <dbReference type="ARBA" id="ARBA00022989"/>
    </source>
</evidence>
<proteinExistence type="inferred from homology"/>
<dbReference type="GO" id="GO:0008412">
    <property type="term" value="F:4-hydroxybenzoate polyprenyltransferase activity"/>
    <property type="evidence" value="ECO:0007669"/>
    <property type="project" value="TreeGrafter"/>
</dbReference>
<comment type="cofactor">
    <cofactor evidence="1">
        <name>Mg(2+)</name>
        <dbReference type="ChEBI" id="CHEBI:18420"/>
    </cofactor>
</comment>